<dbReference type="Proteomes" id="UP001054857">
    <property type="component" value="Unassembled WGS sequence"/>
</dbReference>
<protein>
    <recommendedName>
        <fullName evidence="8">RING-type domain-containing protein</fullName>
    </recommendedName>
</protein>
<name>A0AAD3HH41_9CHLO</name>
<keyword evidence="7" id="KW-0472">Membrane</keyword>
<evidence type="ECO:0000313" key="9">
    <source>
        <dbReference type="EMBL" id="GFR40160.1"/>
    </source>
</evidence>
<comment type="caution">
    <text evidence="9">The sequence shown here is derived from an EMBL/GenBank/DDBJ whole genome shotgun (WGS) entry which is preliminary data.</text>
</comment>
<evidence type="ECO:0000256" key="1">
    <source>
        <dbReference type="ARBA" id="ARBA00004906"/>
    </source>
</evidence>
<sequence>MLFFYFSSGHGGSWSIGPLIALLPILLQLAPYVLQSGLAPVLTFSWGPTEFHTSKGLISAVLMAVNYLLIPAIGVWGMARFVRWVRGNGGWRFLLRLLLQGYQAGGAPRAPAPQQRRQGRVTVEEVADALTKLPTETYMTPEQLAALPVHELKALLHGRGLHPTNCLEKSELVRQLLQHGGSSADSCSICCEDYVPAAAPSQAGADADAEESPVVLRVLRCGHRFHVECVDKWFLSATDYTRAPACPLCNAPLLPGQPSSSNGSRGAQ</sequence>
<organism evidence="9 10">
    <name type="scientific">Astrephomene gubernaculifera</name>
    <dbReference type="NCBI Taxonomy" id="47775"/>
    <lineage>
        <taxon>Eukaryota</taxon>
        <taxon>Viridiplantae</taxon>
        <taxon>Chlorophyta</taxon>
        <taxon>core chlorophytes</taxon>
        <taxon>Chlorophyceae</taxon>
        <taxon>CS clade</taxon>
        <taxon>Chlamydomonadales</taxon>
        <taxon>Astrephomenaceae</taxon>
        <taxon>Astrephomene</taxon>
    </lineage>
</organism>
<evidence type="ECO:0000256" key="2">
    <source>
        <dbReference type="ARBA" id="ARBA00022723"/>
    </source>
</evidence>
<evidence type="ECO:0000256" key="5">
    <source>
        <dbReference type="ARBA" id="ARBA00022833"/>
    </source>
</evidence>
<evidence type="ECO:0000256" key="6">
    <source>
        <dbReference type="PROSITE-ProRule" id="PRU00175"/>
    </source>
</evidence>
<keyword evidence="7" id="KW-1133">Transmembrane helix</keyword>
<dbReference type="PANTHER" id="PTHR45798">
    <property type="entry name" value="RING-H2 FINGER PROTEIN ATL61-RELATED-RELATED"/>
    <property type="match status" value="1"/>
</dbReference>
<dbReference type="SUPFAM" id="SSF68906">
    <property type="entry name" value="SAP domain"/>
    <property type="match status" value="1"/>
</dbReference>
<keyword evidence="3 6" id="KW-0863">Zinc-finger</keyword>
<evidence type="ECO:0000313" key="10">
    <source>
        <dbReference type="Proteomes" id="UP001054857"/>
    </source>
</evidence>
<evidence type="ECO:0000259" key="8">
    <source>
        <dbReference type="PROSITE" id="PS50089"/>
    </source>
</evidence>
<gene>
    <name evidence="9" type="ORF">Agub_g717</name>
</gene>
<evidence type="ECO:0000256" key="3">
    <source>
        <dbReference type="ARBA" id="ARBA00022771"/>
    </source>
</evidence>
<dbReference type="SMART" id="SM00184">
    <property type="entry name" value="RING"/>
    <property type="match status" value="1"/>
</dbReference>
<dbReference type="InterPro" id="IPR013083">
    <property type="entry name" value="Znf_RING/FYVE/PHD"/>
</dbReference>
<feature type="transmembrane region" description="Helical" evidence="7">
    <location>
        <begin position="12"/>
        <end position="34"/>
    </location>
</feature>
<accession>A0AAD3HH41</accession>
<feature type="domain" description="RING-type" evidence="8">
    <location>
        <begin position="187"/>
        <end position="250"/>
    </location>
</feature>
<dbReference type="PANTHER" id="PTHR45798:SF97">
    <property type="entry name" value="ALCOHOL-SENSITIVE RING FINGER PROTEIN 1"/>
    <property type="match status" value="1"/>
</dbReference>
<keyword evidence="4" id="KW-0833">Ubl conjugation pathway</keyword>
<dbReference type="PROSITE" id="PS50089">
    <property type="entry name" value="ZF_RING_2"/>
    <property type="match status" value="1"/>
</dbReference>
<keyword evidence="2" id="KW-0479">Metal-binding</keyword>
<comment type="pathway">
    <text evidence="1">Protein modification; protein ubiquitination.</text>
</comment>
<feature type="transmembrane region" description="Helical" evidence="7">
    <location>
        <begin position="54"/>
        <end position="76"/>
    </location>
</feature>
<dbReference type="Gene3D" id="3.30.40.10">
    <property type="entry name" value="Zinc/RING finger domain, C3HC4 (zinc finger)"/>
    <property type="match status" value="1"/>
</dbReference>
<dbReference type="SUPFAM" id="SSF57850">
    <property type="entry name" value="RING/U-box"/>
    <property type="match status" value="1"/>
</dbReference>
<dbReference type="EMBL" id="BMAR01000001">
    <property type="protein sequence ID" value="GFR40160.1"/>
    <property type="molecule type" value="Genomic_DNA"/>
</dbReference>
<proteinExistence type="predicted"/>
<dbReference type="InterPro" id="IPR001841">
    <property type="entry name" value="Znf_RING"/>
</dbReference>
<dbReference type="AlphaFoldDB" id="A0AAD3HH41"/>
<dbReference type="GO" id="GO:0008270">
    <property type="term" value="F:zinc ion binding"/>
    <property type="evidence" value="ECO:0007669"/>
    <property type="project" value="UniProtKB-KW"/>
</dbReference>
<keyword evidence="7" id="KW-0812">Transmembrane</keyword>
<keyword evidence="5" id="KW-0862">Zinc</keyword>
<evidence type="ECO:0000256" key="4">
    <source>
        <dbReference type="ARBA" id="ARBA00022786"/>
    </source>
</evidence>
<keyword evidence="10" id="KW-1185">Reference proteome</keyword>
<dbReference type="InterPro" id="IPR036361">
    <property type="entry name" value="SAP_dom_sf"/>
</dbReference>
<dbReference type="InterPro" id="IPR052788">
    <property type="entry name" value="RING-type_E3_ligase_ATL"/>
</dbReference>
<evidence type="ECO:0000256" key="7">
    <source>
        <dbReference type="SAM" id="Phobius"/>
    </source>
</evidence>
<dbReference type="Pfam" id="PF12678">
    <property type="entry name" value="zf-rbx1"/>
    <property type="match status" value="1"/>
</dbReference>
<dbReference type="InterPro" id="IPR024766">
    <property type="entry name" value="Znf_RING_H2"/>
</dbReference>
<reference evidence="9 10" key="1">
    <citation type="journal article" date="2021" name="Sci. Rep.">
        <title>Genome sequencing of the multicellular alga Astrephomene provides insights into convergent evolution of germ-soma differentiation.</title>
        <authorList>
            <person name="Yamashita S."/>
            <person name="Yamamoto K."/>
            <person name="Matsuzaki R."/>
            <person name="Suzuki S."/>
            <person name="Yamaguchi H."/>
            <person name="Hirooka S."/>
            <person name="Minakuchi Y."/>
            <person name="Miyagishima S."/>
            <person name="Kawachi M."/>
            <person name="Toyoda A."/>
            <person name="Nozaki H."/>
        </authorList>
    </citation>
    <scope>NUCLEOTIDE SEQUENCE [LARGE SCALE GENOMIC DNA]</scope>
    <source>
        <strain evidence="9 10">NIES-4017</strain>
    </source>
</reference>